<organism evidence="2 3">
    <name type="scientific">Rhodanobacter denitrificans</name>
    <dbReference type="NCBI Taxonomy" id="666685"/>
    <lineage>
        <taxon>Bacteria</taxon>
        <taxon>Pseudomonadati</taxon>
        <taxon>Pseudomonadota</taxon>
        <taxon>Gammaproteobacteria</taxon>
        <taxon>Lysobacterales</taxon>
        <taxon>Rhodanobacteraceae</taxon>
        <taxon>Rhodanobacter</taxon>
    </lineage>
</organism>
<proteinExistence type="predicted"/>
<evidence type="ECO:0000313" key="2">
    <source>
        <dbReference type="EMBL" id="PZQ13515.1"/>
    </source>
</evidence>
<dbReference type="PANTHER" id="PTHR30296">
    <property type="entry name" value="UNCHARACTERIZED PROTEIN YKGE"/>
    <property type="match status" value="1"/>
</dbReference>
<dbReference type="EMBL" id="QFPO01000009">
    <property type="protein sequence ID" value="PZQ13515.1"/>
    <property type="molecule type" value="Genomic_DNA"/>
</dbReference>
<dbReference type="GO" id="GO:0016491">
    <property type="term" value="F:oxidoreductase activity"/>
    <property type="evidence" value="ECO:0007669"/>
    <property type="project" value="UniProtKB-ARBA"/>
</dbReference>
<feature type="domain" description="Cysteine-rich" evidence="1">
    <location>
        <begin position="155"/>
        <end position="237"/>
    </location>
</feature>
<gene>
    <name evidence="2" type="ORF">DI564_11535</name>
</gene>
<evidence type="ECO:0000313" key="3">
    <source>
        <dbReference type="Proteomes" id="UP000249046"/>
    </source>
</evidence>
<dbReference type="InterPro" id="IPR004017">
    <property type="entry name" value="Cys_rich_dom"/>
</dbReference>
<reference evidence="2 3" key="1">
    <citation type="submission" date="2017-08" db="EMBL/GenBank/DDBJ databases">
        <title>Infants hospitalized years apart are colonized by the same room-sourced microbial strains.</title>
        <authorList>
            <person name="Brooks B."/>
            <person name="Olm M.R."/>
            <person name="Firek B.A."/>
            <person name="Baker R."/>
            <person name="Thomas B.C."/>
            <person name="Morowitz M.J."/>
            <person name="Banfield J.F."/>
        </authorList>
    </citation>
    <scope>NUCLEOTIDE SEQUENCE [LARGE SCALE GENOMIC DNA]</scope>
    <source>
        <strain evidence="2">S2_005_003_R2_42</strain>
    </source>
</reference>
<dbReference type="Proteomes" id="UP000249046">
    <property type="component" value="Unassembled WGS sequence"/>
</dbReference>
<dbReference type="PANTHER" id="PTHR30296:SF0">
    <property type="entry name" value="LACTATE UTILIZATION PROTEIN A"/>
    <property type="match status" value="1"/>
</dbReference>
<dbReference type="GO" id="GO:0005829">
    <property type="term" value="C:cytosol"/>
    <property type="evidence" value="ECO:0007669"/>
    <property type="project" value="TreeGrafter"/>
</dbReference>
<dbReference type="AlphaFoldDB" id="A0A2W5KFB6"/>
<accession>A0A2W5KFB6</accession>
<protein>
    <submittedName>
        <fullName evidence="2">Oxidoreductase</fullName>
    </submittedName>
</protein>
<name>A0A2W5KFB6_9GAMM</name>
<sequence>MATIPAPATLPDPTPGPAAPPAEVYLFATCLLDLFAPQAGLDAIEVIERLGVRVSFPIGQTCCGQPAYTSGFPDDARAVAAAQLDLFPEPWPIVVPSGSCGGMIRHHWPRLFADDPLRSAKAAAIAARTVEFTDFVAGLLGDRPAPAGAAETLCLHTSCSARREMGTHRVGRDLLARLPGVTLAVHDHEPECCGFGGTFSVKQPDISAAMAADKVEAILATGCDRFVSADCGCLMNLNLTLEKRGASVRGEHIASFLLRRLGSGEEPAR</sequence>
<dbReference type="Pfam" id="PF02754">
    <property type="entry name" value="CCG"/>
    <property type="match status" value="2"/>
</dbReference>
<comment type="caution">
    <text evidence="2">The sequence shown here is derived from an EMBL/GenBank/DDBJ whole genome shotgun (WGS) entry which is preliminary data.</text>
</comment>
<feature type="domain" description="Cysteine-rich" evidence="1">
    <location>
        <begin position="25"/>
        <end position="105"/>
    </location>
</feature>
<evidence type="ECO:0000259" key="1">
    <source>
        <dbReference type="Pfam" id="PF02754"/>
    </source>
</evidence>